<keyword evidence="4" id="KW-1185">Reference proteome</keyword>
<dbReference type="Proteomes" id="UP001221757">
    <property type="component" value="Unassembled WGS sequence"/>
</dbReference>
<feature type="compositionally biased region" description="Basic and acidic residues" evidence="1">
    <location>
        <begin position="66"/>
        <end position="85"/>
    </location>
</feature>
<feature type="region of interest" description="Disordered" evidence="1">
    <location>
        <begin position="1"/>
        <end position="29"/>
    </location>
</feature>
<evidence type="ECO:0000313" key="3">
    <source>
        <dbReference type="EMBL" id="KAJ7694671.1"/>
    </source>
</evidence>
<feature type="non-terminal residue" evidence="3">
    <location>
        <position position="530"/>
    </location>
</feature>
<dbReference type="EMBL" id="JARKIE010000041">
    <property type="protein sequence ID" value="KAJ7694671.1"/>
    <property type="molecule type" value="Genomic_DNA"/>
</dbReference>
<protein>
    <recommendedName>
        <fullName evidence="2">T6SS Phospholipase effector Tle1-like catalytic domain-containing protein</fullName>
    </recommendedName>
</protein>
<feature type="region of interest" description="Disordered" evidence="1">
    <location>
        <begin position="65"/>
        <end position="85"/>
    </location>
</feature>
<proteinExistence type="predicted"/>
<feature type="domain" description="T6SS Phospholipase effector Tle1-like catalytic" evidence="2">
    <location>
        <begin position="124"/>
        <end position="403"/>
    </location>
</feature>
<sequence length="530" mass="58938">MSEPDPLDPLNAVDAKGARNARETVNSSKDARITKEAVVAKDTIAANTTKDAVTRNDSVALNDALNNEKDTDKTKHRGDQREKPGTKCGCACKINCDCRCTCACRDHCVCRRPCKGKCGTRVSRNLVVSLDGTSNQFGVQNTNVVELHSRVLADPSAKQSKYYNCGIGTYVPHQTPLQAPKWDFIGLTFFLDLVRKATSWKYLSQKVDNWLDLAFALNFKDIVLRAYRWLSQTYKPGDTIFLFGFSRGAHQVRTLAGMIETVGLVHPGNEEIIPLSSSIFFVVTNDAKEIAENFKKTFSREVRIHFVGVWDTVSSVGVFRGKPPPLTSSAGHICTFRHALALDERRVKFLPEYVDGGSSTATLSTTEAGSPVDVKEVWFAGTHSDMCNLKLNLSSVPLLWMENEATLAGLRLRPRTDGGAWNMMDLEKDHMHESLKGGWWLLEGLPWSHLSFKTAEELTRKPHLGAGRILAPGQRIHISVAFKSKEYCPRATFREDNGITWHSFVGKALKTGNLDWASQLGNQVEMDLFD</sequence>
<dbReference type="InterPro" id="IPR018712">
    <property type="entry name" value="Tle1-like_cat"/>
</dbReference>
<evidence type="ECO:0000256" key="1">
    <source>
        <dbReference type="SAM" id="MobiDB-lite"/>
    </source>
</evidence>
<reference evidence="3" key="1">
    <citation type="submission" date="2023-03" db="EMBL/GenBank/DDBJ databases">
        <title>Massive genome expansion in bonnet fungi (Mycena s.s.) driven by repeated elements and novel gene families across ecological guilds.</title>
        <authorList>
            <consortium name="Lawrence Berkeley National Laboratory"/>
            <person name="Harder C.B."/>
            <person name="Miyauchi S."/>
            <person name="Viragh M."/>
            <person name="Kuo A."/>
            <person name="Thoen E."/>
            <person name="Andreopoulos B."/>
            <person name="Lu D."/>
            <person name="Skrede I."/>
            <person name="Drula E."/>
            <person name="Henrissat B."/>
            <person name="Morin E."/>
            <person name="Kohler A."/>
            <person name="Barry K."/>
            <person name="LaButti K."/>
            <person name="Morin E."/>
            <person name="Salamov A."/>
            <person name="Lipzen A."/>
            <person name="Mereny Z."/>
            <person name="Hegedus B."/>
            <person name="Baldrian P."/>
            <person name="Stursova M."/>
            <person name="Weitz H."/>
            <person name="Taylor A."/>
            <person name="Grigoriev I.V."/>
            <person name="Nagy L.G."/>
            <person name="Martin F."/>
            <person name="Kauserud H."/>
        </authorList>
    </citation>
    <scope>NUCLEOTIDE SEQUENCE</scope>
    <source>
        <strain evidence="3">CBHHK067</strain>
    </source>
</reference>
<dbReference type="PANTHER" id="PTHR33840">
    <property type="match status" value="1"/>
</dbReference>
<accession>A0AAD7GMH2</accession>
<dbReference type="Pfam" id="PF09994">
    <property type="entry name" value="T6SS_Tle1-like_cat"/>
    <property type="match status" value="1"/>
</dbReference>
<gene>
    <name evidence="3" type="ORF">B0H17DRAFT_931628</name>
</gene>
<evidence type="ECO:0000259" key="2">
    <source>
        <dbReference type="Pfam" id="PF09994"/>
    </source>
</evidence>
<dbReference type="AlphaFoldDB" id="A0AAD7GMH2"/>
<evidence type="ECO:0000313" key="4">
    <source>
        <dbReference type="Proteomes" id="UP001221757"/>
    </source>
</evidence>
<dbReference type="PANTHER" id="PTHR33840:SF1">
    <property type="entry name" value="TLE1 PHOSPHOLIPASE DOMAIN-CONTAINING PROTEIN"/>
    <property type="match status" value="1"/>
</dbReference>
<organism evidence="3 4">
    <name type="scientific">Mycena rosella</name>
    <name type="common">Pink bonnet</name>
    <name type="synonym">Agaricus rosellus</name>
    <dbReference type="NCBI Taxonomy" id="1033263"/>
    <lineage>
        <taxon>Eukaryota</taxon>
        <taxon>Fungi</taxon>
        <taxon>Dikarya</taxon>
        <taxon>Basidiomycota</taxon>
        <taxon>Agaricomycotina</taxon>
        <taxon>Agaricomycetes</taxon>
        <taxon>Agaricomycetidae</taxon>
        <taxon>Agaricales</taxon>
        <taxon>Marasmiineae</taxon>
        <taxon>Mycenaceae</taxon>
        <taxon>Mycena</taxon>
    </lineage>
</organism>
<name>A0AAD7GMH2_MYCRO</name>
<comment type="caution">
    <text evidence="3">The sequence shown here is derived from an EMBL/GenBank/DDBJ whole genome shotgun (WGS) entry which is preliminary data.</text>
</comment>